<sequence>MASEDDQTATTKKATGRRQPAQKSTSKKPARKAAAKNSGTAKDARTTSGQSGSRGRASAPKAASRPELGATEVGRAAIAEVAGMTGHDIESITSLERTDEGWRVEVQAVELRRVPSTTDVLATYEVLVDSRGELQGYRRVGRFSRGDTRGDQ</sequence>
<accession>A0ABW2N2E3</accession>
<organism evidence="2 3">
    <name type="scientific">Nocardioides astragali</name>
    <dbReference type="NCBI Taxonomy" id="1776736"/>
    <lineage>
        <taxon>Bacteria</taxon>
        <taxon>Bacillati</taxon>
        <taxon>Actinomycetota</taxon>
        <taxon>Actinomycetes</taxon>
        <taxon>Propionibacteriales</taxon>
        <taxon>Nocardioidaceae</taxon>
        <taxon>Nocardioides</taxon>
    </lineage>
</organism>
<dbReference type="Proteomes" id="UP001596524">
    <property type="component" value="Unassembled WGS sequence"/>
</dbReference>
<dbReference type="InterPro" id="IPR008634">
    <property type="entry name" value="Gas-vesicle_GvpO"/>
</dbReference>
<name>A0ABW2N2E3_9ACTN</name>
<comment type="caution">
    <text evidence="2">The sequence shown here is derived from an EMBL/GenBank/DDBJ whole genome shotgun (WGS) entry which is preliminary data.</text>
</comment>
<keyword evidence="3" id="KW-1185">Reference proteome</keyword>
<proteinExistence type="predicted"/>
<feature type="compositionally biased region" description="Basic residues" evidence="1">
    <location>
        <begin position="25"/>
        <end position="34"/>
    </location>
</feature>
<reference evidence="3" key="1">
    <citation type="journal article" date="2019" name="Int. J. Syst. Evol. Microbiol.">
        <title>The Global Catalogue of Microorganisms (GCM) 10K type strain sequencing project: providing services to taxonomists for standard genome sequencing and annotation.</title>
        <authorList>
            <consortium name="The Broad Institute Genomics Platform"/>
            <consortium name="The Broad Institute Genome Sequencing Center for Infectious Disease"/>
            <person name="Wu L."/>
            <person name="Ma J."/>
        </authorList>
    </citation>
    <scope>NUCLEOTIDE SEQUENCE [LARGE SCALE GENOMIC DNA]</scope>
    <source>
        <strain evidence="3">FCH27</strain>
    </source>
</reference>
<evidence type="ECO:0000256" key="1">
    <source>
        <dbReference type="SAM" id="MobiDB-lite"/>
    </source>
</evidence>
<feature type="region of interest" description="Disordered" evidence="1">
    <location>
        <begin position="1"/>
        <end position="74"/>
    </location>
</feature>
<evidence type="ECO:0000313" key="2">
    <source>
        <dbReference type="EMBL" id="MFC7360278.1"/>
    </source>
</evidence>
<dbReference type="Pfam" id="PF05800">
    <property type="entry name" value="GvpO"/>
    <property type="match status" value="1"/>
</dbReference>
<dbReference type="RefSeq" id="WP_255893166.1">
    <property type="nucleotide sequence ID" value="NZ_JAFMZM010000010.1"/>
</dbReference>
<evidence type="ECO:0000313" key="3">
    <source>
        <dbReference type="Proteomes" id="UP001596524"/>
    </source>
</evidence>
<dbReference type="EMBL" id="JBHTCH010000007">
    <property type="protein sequence ID" value="MFC7360278.1"/>
    <property type="molecule type" value="Genomic_DNA"/>
</dbReference>
<feature type="compositionally biased region" description="Low complexity" evidence="1">
    <location>
        <begin position="46"/>
        <end position="59"/>
    </location>
</feature>
<protein>
    <submittedName>
        <fullName evidence="2">Gas vesicle protein</fullName>
    </submittedName>
</protein>
<gene>
    <name evidence="2" type="ORF">ACFQO6_08330</name>
</gene>